<sequence>MSEYRKFSSYNGLDRVVMIFGVPLIPAVIVFMIVMFGALIASKIIGLIGFAFVGLGLPVFLFLRLICETDDKALNILALEMLFRLKRKNYQEFGNTLTYVPMKYLRNGKYIQQIFKQANRYNRRIT</sequence>
<dbReference type="Proteomes" id="UP000594834">
    <property type="component" value="Plasmid unnamed"/>
</dbReference>
<evidence type="ECO:0000256" key="4">
    <source>
        <dbReference type="ARBA" id="ARBA00023136"/>
    </source>
</evidence>
<keyword evidence="4 5" id="KW-0472">Membrane</keyword>
<organism evidence="6 9">
    <name type="scientific">Moraxella nonliquefaciens</name>
    <dbReference type="NCBI Taxonomy" id="478"/>
    <lineage>
        <taxon>Bacteria</taxon>
        <taxon>Pseudomonadati</taxon>
        <taxon>Pseudomonadota</taxon>
        <taxon>Gammaproteobacteria</taxon>
        <taxon>Moraxellales</taxon>
        <taxon>Moraxellaceae</taxon>
        <taxon>Moraxella</taxon>
    </lineage>
</organism>
<reference evidence="6 9" key="1">
    <citation type="submission" date="2016-05" db="EMBL/GenBank/DDBJ databases">
        <title>Draft genome sequence of Moraxella nonliquefaciens CCUG 348T.</title>
        <authorList>
            <person name="Salva-Serra F."/>
            <person name="Engstrom-Jakobsson H."/>
            <person name="Thorell K."/>
            <person name="Gonzales-Siles L."/>
            <person name="Karlsson R."/>
            <person name="Boulund F."/>
            <person name="Engstrand L."/>
            <person name="Kristiansson E."/>
            <person name="Moore E."/>
        </authorList>
    </citation>
    <scope>NUCLEOTIDE SEQUENCE [LARGE SCALE GENOMIC DNA]</scope>
    <source>
        <strain evidence="6 9">CCUG 348</strain>
    </source>
</reference>
<evidence type="ECO:0000313" key="6">
    <source>
        <dbReference type="EMBL" id="OBX82968.1"/>
    </source>
</evidence>
<evidence type="ECO:0000256" key="2">
    <source>
        <dbReference type="ARBA" id="ARBA00022692"/>
    </source>
</evidence>
<evidence type="ECO:0000256" key="5">
    <source>
        <dbReference type="SAM" id="Phobius"/>
    </source>
</evidence>
<dbReference type="Proteomes" id="UP000092575">
    <property type="component" value="Unassembled WGS sequence"/>
</dbReference>
<protein>
    <submittedName>
        <fullName evidence="7">VirB3 family type IV secretion system protein</fullName>
    </submittedName>
</protein>
<reference evidence="7 10" key="2">
    <citation type="submission" date="2020-12" db="EMBL/GenBank/DDBJ databases">
        <title>FDA dAtabase for Regulatory Grade micrObial Sequences (FDA-ARGOS): Supporting development and validation of Infectious Disease Dx tests.</title>
        <authorList>
            <person name="Sproer C."/>
            <person name="Gronow S."/>
            <person name="Severitt S."/>
            <person name="Schroder I."/>
            <person name="Tallon L."/>
            <person name="Sadzewicz L."/>
            <person name="Zhao X."/>
            <person name="Boylan J."/>
            <person name="Ott S."/>
            <person name="Bowen H."/>
            <person name="Vavikolanu K."/>
            <person name="Mehta A."/>
            <person name="Aluvathingal J."/>
            <person name="Nadendla S."/>
            <person name="Lowell S."/>
            <person name="Myers T."/>
            <person name="Yan Y."/>
            <person name="Sichtig H."/>
        </authorList>
    </citation>
    <scope>NUCLEOTIDE SEQUENCE [LARGE SCALE GENOMIC DNA]</scope>
    <source>
        <strain evidence="7 10">FDAARGOS_869</strain>
        <plasmid evidence="7 10">unnamed</plasmid>
    </source>
</reference>
<dbReference type="AlphaFoldDB" id="A0A1B8QHU4"/>
<keyword evidence="3 5" id="KW-1133">Transmembrane helix</keyword>
<dbReference type="GO" id="GO:0016020">
    <property type="term" value="C:membrane"/>
    <property type="evidence" value="ECO:0007669"/>
    <property type="project" value="UniProtKB-SubCell"/>
</dbReference>
<dbReference type="RefSeq" id="WP_067010071.1">
    <property type="nucleotide sequence ID" value="NZ_CP065727.1"/>
</dbReference>
<keyword evidence="7" id="KW-0614">Plasmid</keyword>
<evidence type="ECO:0000256" key="3">
    <source>
        <dbReference type="ARBA" id="ARBA00022989"/>
    </source>
</evidence>
<dbReference type="EMBL" id="LXTW01000033">
    <property type="protein sequence ID" value="OBX82968.1"/>
    <property type="molecule type" value="Genomic_DNA"/>
</dbReference>
<keyword evidence="10" id="KW-1185">Reference proteome</keyword>
<dbReference type="STRING" id="478.A7456_06060"/>
<name>A0A1B8QHU4_MORNO</name>
<gene>
    <name evidence="6" type="ORF">A7456_06060</name>
    <name evidence="8" type="ORF">I6G26_00070</name>
    <name evidence="7" type="ORF">I6G26_00280</name>
</gene>
<dbReference type="InterPro" id="IPR007792">
    <property type="entry name" value="T4SS_VirB3/TrbD/AvhB"/>
</dbReference>
<dbReference type="Pfam" id="PF05101">
    <property type="entry name" value="VirB3"/>
    <property type="match status" value="1"/>
</dbReference>
<evidence type="ECO:0000313" key="7">
    <source>
        <dbReference type="EMBL" id="QPT43563.1"/>
    </source>
</evidence>
<accession>A0A1B8QHU4</accession>
<comment type="subcellular location">
    <subcellularLocation>
        <location evidence="1">Membrane</location>
    </subcellularLocation>
</comment>
<feature type="transmembrane region" description="Helical" evidence="5">
    <location>
        <begin position="12"/>
        <end position="38"/>
    </location>
</feature>
<dbReference type="EMBL" id="CP065727">
    <property type="protein sequence ID" value="QPT43611.1"/>
    <property type="molecule type" value="Genomic_DNA"/>
</dbReference>
<dbReference type="EMBL" id="CP065727">
    <property type="protein sequence ID" value="QPT43563.1"/>
    <property type="molecule type" value="Genomic_DNA"/>
</dbReference>
<evidence type="ECO:0000313" key="10">
    <source>
        <dbReference type="Proteomes" id="UP000594834"/>
    </source>
</evidence>
<geneLocation type="plasmid" evidence="7 10">
    <name>unnamed</name>
</geneLocation>
<evidence type="ECO:0000313" key="8">
    <source>
        <dbReference type="EMBL" id="QPT43611.1"/>
    </source>
</evidence>
<evidence type="ECO:0000313" key="9">
    <source>
        <dbReference type="Proteomes" id="UP000092575"/>
    </source>
</evidence>
<evidence type="ECO:0000256" key="1">
    <source>
        <dbReference type="ARBA" id="ARBA00004370"/>
    </source>
</evidence>
<keyword evidence="2 5" id="KW-0812">Transmembrane</keyword>
<proteinExistence type="predicted"/>
<feature type="transmembrane region" description="Helical" evidence="5">
    <location>
        <begin position="44"/>
        <end position="67"/>
    </location>
</feature>